<feature type="chain" id="PRO_5045916426" evidence="3">
    <location>
        <begin position="22"/>
        <end position="349"/>
    </location>
</feature>
<dbReference type="Proteomes" id="UP001651880">
    <property type="component" value="Unassembled WGS sequence"/>
</dbReference>
<dbReference type="PANTHER" id="PTHR42928:SF5">
    <property type="entry name" value="BLR1237 PROTEIN"/>
    <property type="match status" value="1"/>
</dbReference>
<dbReference type="RefSeq" id="WP_255226466.1">
    <property type="nucleotide sequence ID" value="NZ_JAJEKE010000003.1"/>
</dbReference>
<proteinExistence type="inferred from homology"/>
<evidence type="ECO:0000256" key="3">
    <source>
        <dbReference type="SAM" id="SignalP"/>
    </source>
</evidence>
<evidence type="ECO:0000313" key="5">
    <source>
        <dbReference type="Proteomes" id="UP001651880"/>
    </source>
</evidence>
<accession>A0ABT1NCF2</accession>
<dbReference type="PIRSF" id="PIRSF017082">
    <property type="entry name" value="YflP"/>
    <property type="match status" value="1"/>
</dbReference>
<evidence type="ECO:0000256" key="2">
    <source>
        <dbReference type="SAM" id="MobiDB-lite"/>
    </source>
</evidence>
<comment type="caution">
    <text evidence="4">The sequence shown here is derived from an EMBL/GenBank/DDBJ whole genome shotgun (WGS) entry which is preliminary data.</text>
</comment>
<dbReference type="InterPro" id="IPR042100">
    <property type="entry name" value="Bug_dom1"/>
</dbReference>
<comment type="similarity">
    <text evidence="1">Belongs to the UPF0065 (bug) family.</text>
</comment>
<organism evidence="4 5">
    <name type="scientific">Lutispora saccharofermentans</name>
    <dbReference type="NCBI Taxonomy" id="3024236"/>
    <lineage>
        <taxon>Bacteria</taxon>
        <taxon>Bacillati</taxon>
        <taxon>Bacillota</taxon>
        <taxon>Clostridia</taxon>
        <taxon>Lutisporales</taxon>
        <taxon>Lutisporaceae</taxon>
        <taxon>Lutispora</taxon>
    </lineage>
</organism>
<dbReference type="EMBL" id="JAJEKE010000003">
    <property type="protein sequence ID" value="MCQ1528943.1"/>
    <property type="molecule type" value="Genomic_DNA"/>
</dbReference>
<dbReference type="PANTHER" id="PTHR42928">
    <property type="entry name" value="TRICARBOXYLATE-BINDING PROTEIN"/>
    <property type="match status" value="1"/>
</dbReference>
<feature type="region of interest" description="Disordered" evidence="2">
    <location>
        <begin position="32"/>
        <end position="52"/>
    </location>
</feature>
<feature type="signal peptide" evidence="3">
    <location>
        <begin position="1"/>
        <end position="21"/>
    </location>
</feature>
<protein>
    <submittedName>
        <fullName evidence="4">Tripartite tricarboxylate transporter substrate binding protein</fullName>
    </submittedName>
</protein>
<dbReference type="Gene3D" id="3.40.190.150">
    <property type="entry name" value="Bordetella uptake gene, domain 1"/>
    <property type="match status" value="1"/>
</dbReference>
<dbReference type="InterPro" id="IPR005064">
    <property type="entry name" value="BUG"/>
</dbReference>
<keyword evidence="5" id="KW-1185">Reference proteome</keyword>
<dbReference type="Pfam" id="PF03401">
    <property type="entry name" value="TctC"/>
    <property type="match status" value="1"/>
</dbReference>
<keyword evidence="3" id="KW-0732">Signal</keyword>
<reference evidence="4 5" key="1">
    <citation type="submission" date="2021-10" db="EMBL/GenBank/DDBJ databases">
        <title>Lutispora strain m25 sp. nov., a thermophilic, non-spore-forming bacterium isolated from a lab-scale methanogenic bioreactor digesting anaerobic sludge.</title>
        <authorList>
            <person name="El Houari A."/>
            <person name="Mcdonald J."/>
        </authorList>
    </citation>
    <scope>NUCLEOTIDE SEQUENCE [LARGE SCALE GENOMIC DNA]</scope>
    <source>
        <strain evidence="5">m25</strain>
    </source>
</reference>
<sequence>MLNKKSKSIIALLLVALMCFAAVGCGSPASKEPAEASDGTAAPASGLRPEGVPKDFPNKEIEWIYAFGPGSPMDAYFRILADKIQKTEGWKHGFVVTYKEGASGRIGWNAFAQAKPDGYTLGFAPSAMLISAVSEDVSYGADKMSYIINTMSDPGAIGVAAGSQYKSLKDLVEAAKANPGKVTVGVTSTIGQEGLTVKLIEKASGAKFNMVAFDGEAEIFAAVIGKHLDAFCLNISDATTFIEEKQVEILATGDDERSQFLPDVPTYKESGYDVTQLNMRGIGGPAGIPEPIRQYLENCFIAAANDPEVKAKAAEMKIPVDTLTGAELQTMFTSIADTYKKLYEEDPWN</sequence>
<name>A0ABT1NCF2_9FIRM</name>
<gene>
    <name evidence="4" type="ORF">LJD61_05200</name>
</gene>
<dbReference type="SUPFAM" id="SSF53850">
    <property type="entry name" value="Periplasmic binding protein-like II"/>
    <property type="match status" value="1"/>
</dbReference>
<evidence type="ECO:0000313" key="4">
    <source>
        <dbReference type="EMBL" id="MCQ1528943.1"/>
    </source>
</evidence>
<dbReference type="PROSITE" id="PS51257">
    <property type="entry name" value="PROKAR_LIPOPROTEIN"/>
    <property type="match status" value="1"/>
</dbReference>
<dbReference type="CDD" id="cd07012">
    <property type="entry name" value="PBP2_Bug_TTT"/>
    <property type="match status" value="1"/>
</dbReference>
<dbReference type="Gene3D" id="3.40.190.10">
    <property type="entry name" value="Periplasmic binding protein-like II"/>
    <property type="match status" value="1"/>
</dbReference>
<evidence type="ECO:0000256" key="1">
    <source>
        <dbReference type="ARBA" id="ARBA00006987"/>
    </source>
</evidence>